<evidence type="ECO:0000313" key="2">
    <source>
        <dbReference type="Proteomes" id="UP000038802"/>
    </source>
</evidence>
<proteinExistence type="predicted"/>
<organism evidence="1 2">
    <name type="scientific">Mycobacterium tuberculosis</name>
    <dbReference type="NCBI Taxonomy" id="1773"/>
    <lineage>
        <taxon>Bacteria</taxon>
        <taxon>Bacillati</taxon>
        <taxon>Actinomycetota</taxon>
        <taxon>Actinomycetes</taxon>
        <taxon>Mycobacteriales</taxon>
        <taxon>Mycobacteriaceae</taxon>
        <taxon>Mycobacterium</taxon>
        <taxon>Mycobacterium tuberculosis complex</taxon>
    </lineage>
</organism>
<dbReference type="AlphaFoldDB" id="A0A0T9YIH5"/>
<dbReference type="Proteomes" id="UP000038802">
    <property type="component" value="Unassembled WGS sequence"/>
</dbReference>
<accession>A0A0T9YIH5</accession>
<dbReference type="EMBL" id="CSAE01000340">
    <property type="protein sequence ID" value="COW13390.1"/>
    <property type="molecule type" value="Genomic_DNA"/>
</dbReference>
<gene>
    <name evidence="1" type="ORF">ERS007703_02852</name>
</gene>
<reference evidence="2" key="1">
    <citation type="submission" date="2015-03" db="EMBL/GenBank/DDBJ databases">
        <authorList>
            <consortium name="Pathogen Informatics"/>
        </authorList>
    </citation>
    <scope>NUCLEOTIDE SEQUENCE [LARGE SCALE GENOMIC DNA]</scope>
    <source>
        <strain evidence="2">K00500041</strain>
    </source>
</reference>
<evidence type="ECO:0000313" key="1">
    <source>
        <dbReference type="EMBL" id="COW13390.1"/>
    </source>
</evidence>
<name>A0A0T9YIH5_MYCTX</name>
<sequence length="82" mass="9051">MLGSELCAQSSYVNIDGTNATMALIAPHLTHEPSPGERPTGMLHKEIHEFEFGERQPQVPVAQRRGVAGWVKDEVPELQCAR</sequence>
<protein>
    <submittedName>
        <fullName evidence="1">Uncharacterized protein</fullName>
    </submittedName>
</protein>